<gene>
    <name evidence="1" type="ORF">EAE97_001954</name>
</gene>
<proteinExistence type="predicted"/>
<dbReference type="RefSeq" id="XP_038737023.1">
    <property type="nucleotide sequence ID" value="XM_038872465.1"/>
</dbReference>
<reference evidence="1 2" key="1">
    <citation type="journal article" date="2020" name="Genome Biol. Evol.">
        <title>Comparative genomics of Sclerotiniaceae.</title>
        <authorList>
            <person name="Valero Jimenez C.A."/>
            <person name="Steentjes M."/>
            <person name="Scholten O.E."/>
            <person name="Van Kan J.A.L."/>
        </authorList>
    </citation>
    <scope>NUCLEOTIDE SEQUENCE [LARGE SCALE GENOMIC DNA]</scope>
    <source>
        <strain evidence="1 2">MUCL 94</strain>
    </source>
</reference>
<evidence type="ECO:0000313" key="1">
    <source>
        <dbReference type="EMBL" id="KAF7952457.1"/>
    </source>
</evidence>
<keyword evidence="2" id="KW-1185">Reference proteome</keyword>
<sequence length="215" mass="24829">MTYQMQAFPGINLLGKPEKNGIYDRQEIITLITQYYDLLAKIRYFAASYIKYAPHDHPIDVELAKSYDLELLQALPYIEGYRNEDEFVLGGGFADMRNLEVLMQSRDLGFASPEGGFDDENGEYMRPWEFCINECGNHGTMMFLGTRNGHITMEGQDSGRSEDPGVYNYPGGLQSRNRNSHDHLPSRNAKEVFEYFTNRLLKLEWIPSSEDRRML</sequence>
<dbReference type="Proteomes" id="UP000710849">
    <property type="component" value="Unassembled WGS sequence"/>
</dbReference>
<evidence type="ECO:0000313" key="2">
    <source>
        <dbReference type="Proteomes" id="UP000710849"/>
    </source>
</evidence>
<dbReference type="GeneID" id="62145543"/>
<name>A0A9P5M365_9HELO</name>
<dbReference type="EMBL" id="RCSW01000003">
    <property type="protein sequence ID" value="KAF7952457.1"/>
    <property type="molecule type" value="Genomic_DNA"/>
</dbReference>
<dbReference type="AlphaFoldDB" id="A0A9P5M365"/>
<accession>A0A9P5M365</accession>
<comment type="caution">
    <text evidence="1">The sequence shown here is derived from an EMBL/GenBank/DDBJ whole genome shotgun (WGS) entry which is preliminary data.</text>
</comment>
<organism evidence="1 2">
    <name type="scientific">Botrytis byssoidea</name>
    <dbReference type="NCBI Taxonomy" id="139641"/>
    <lineage>
        <taxon>Eukaryota</taxon>
        <taxon>Fungi</taxon>
        <taxon>Dikarya</taxon>
        <taxon>Ascomycota</taxon>
        <taxon>Pezizomycotina</taxon>
        <taxon>Leotiomycetes</taxon>
        <taxon>Helotiales</taxon>
        <taxon>Sclerotiniaceae</taxon>
        <taxon>Botrytis</taxon>
    </lineage>
</organism>
<protein>
    <submittedName>
        <fullName evidence="1">Uncharacterized protein</fullName>
    </submittedName>
</protein>